<evidence type="ECO:0000256" key="4">
    <source>
        <dbReference type="ARBA" id="ARBA00023163"/>
    </source>
</evidence>
<feature type="domain" description="MBD" evidence="7">
    <location>
        <begin position="96"/>
        <end position="173"/>
    </location>
</feature>
<evidence type="ECO:0000313" key="9">
    <source>
        <dbReference type="Proteomes" id="UP000596661"/>
    </source>
</evidence>
<comment type="subcellular location">
    <subcellularLocation>
        <location evidence="1">Nucleus</location>
    </subcellularLocation>
</comment>
<dbReference type="OrthoDB" id="10072024at2759"/>
<dbReference type="PROSITE" id="PS50982">
    <property type="entry name" value="MBD"/>
    <property type="match status" value="1"/>
</dbReference>
<sequence length="240" mass="26311">MSASGTSGPYPNPTQPHSDQDRKDQPIGTQLPGFPPDPLLKPGSFIGATTNGQSSVDFLKAQTQMAETRKSSNGVSASPDNTNGTVPASNSGKGIRKPLEAELYWLPPGWTVEVKVRASGASAGTTDRYYFDPVSKRRFRSKKEVLYFLQTGTRPKRKIDADAATVDNSGEHKQKASTSEKGSVKNFNFSDVPENVQWVLSDSSEDWKAFIGNDQVLESSKRDWLAAFTFLASRDRGRYQ</sequence>
<evidence type="ECO:0000313" key="8">
    <source>
        <dbReference type="EnsemblPlants" id="cds.evm.model.06.1503"/>
    </source>
</evidence>
<proteinExistence type="predicted"/>
<evidence type="ECO:0000259" key="7">
    <source>
        <dbReference type="PROSITE" id="PS50982"/>
    </source>
</evidence>
<name>A0A803PUS4_CANSA</name>
<evidence type="ECO:0000256" key="3">
    <source>
        <dbReference type="ARBA" id="ARBA00023125"/>
    </source>
</evidence>
<keyword evidence="5" id="KW-0539">Nucleus</keyword>
<dbReference type="EMBL" id="UZAU01000613">
    <property type="status" value="NOT_ANNOTATED_CDS"/>
    <property type="molecule type" value="Genomic_DNA"/>
</dbReference>
<dbReference type="Gene3D" id="3.30.890.10">
    <property type="entry name" value="Methyl-cpg-binding Protein 2, Chain A"/>
    <property type="match status" value="1"/>
</dbReference>
<dbReference type="GO" id="GO:0005634">
    <property type="term" value="C:nucleus"/>
    <property type="evidence" value="ECO:0007669"/>
    <property type="project" value="UniProtKB-SubCell"/>
</dbReference>
<feature type="region of interest" description="Disordered" evidence="6">
    <location>
        <begin position="1"/>
        <end position="94"/>
    </location>
</feature>
<dbReference type="PANTHER" id="PTHR12396">
    <property type="entry name" value="METHYL-CPG BINDING PROTEIN, MBD"/>
    <property type="match status" value="1"/>
</dbReference>
<evidence type="ECO:0000256" key="2">
    <source>
        <dbReference type="ARBA" id="ARBA00023015"/>
    </source>
</evidence>
<dbReference type="Proteomes" id="UP000596661">
    <property type="component" value="Chromosome 6"/>
</dbReference>
<dbReference type="AlphaFoldDB" id="A0A803PUS4"/>
<keyword evidence="4" id="KW-0804">Transcription</keyword>
<dbReference type="GO" id="GO:0003677">
    <property type="term" value="F:DNA binding"/>
    <property type="evidence" value="ECO:0007669"/>
    <property type="project" value="UniProtKB-KW"/>
</dbReference>
<dbReference type="PANTHER" id="PTHR12396:SF46">
    <property type="entry name" value="METHYL-CPG-BINDING DOMAIN-CONTAINING PROTEIN 6"/>
    <property type="match status" value="1"/>
</dbReference>
<feature type="compositionally biased region" description="Polar residues" evidence="6">
    <location>
        <begin position="47"/>
        <end position="92"/>
    </location>
</feature>
<feature type="region of interest" description="Disordered" evidence="6">
    <location>
        <begin position="162"/>
        <end position="184"/>
    </location>
</feature>
<keyword evidence="9" id="KW-1185">Reference proteome</keyword>
<keyword evidence="2" id="KW-0805">Transcription regulation</keyword>
<reference evidence="8" key="1">
    <citation type="submission" date="2018-11" db="EMBL/GenBank/DDBJ databases">
        <authorList>
            <person name="Grassa J C."/>
        </authorList>
    </citation>
    <scope>NUCLEOTIDE SEQUENCE [LARGE SCALE GENOMIC DNA]</scope>
</reference>
<keyword evidence="3" id="KW-0238">DNA-binding</keyword>
<protein>
    <recommendedName>
        <fullName evidence="7">MBD domain-containing protein</fullName>
    </recommendedName>
</protein>
<dbReference type="SUPFAM" id="SSF54171">
    <property type="entry name" value="DNA-binding domain"/>
    <property type="match status" value="1"/>
</dbReference>
<evidence type="ECO:0000256" key="1">
    <source>
        <dbReference type="ARBA" id="ARBA00004123"/>
    </source>
</evidence>
<dbReference type="InterPro" id="IPR001739">
    <property type="entry name" value="Methyl_CpG_DNA-bd"/>
</dbReference>
<dbReference type="InterPro" id="IPR016177">
    <property type="entry name" value="DNA-bd_dom_sf"/>
</dbReference>
<evidence type="ECO:0000256" key="6">
    <source>
        <dbReference type="SAM" id="MobiDB-lite"/>
    </source>
</evidence>
<dbReference type="Pfam" id="PF01429">
    <property type="entry name" value="MBD"/>
    <property type="match status" value="1"/>
</dbReference>
<organism evidence="8 9">
    <name type="scientific">Cannabis sativa</name>
    <name type="common">Hemp</name>
    <name type="synonym">Marijuana</name>
    <dbReference type="NCBI Taxonomy" id="3483"/>
    <lineage>
        <taxon>Eukaryota</taxon>
        <taxon>Viridiplantae</taxon>
        <taxon>Streptophyta</taxon>
        <taxon>Embryophyta</taxon>
        <taxon>Tracheophyta</taxon>
        <taxon>Spermatophyta</taxon>
        <taxon>Magnoliopsida</taxon>
        <taxon>eudicotyledons</taxon>
        <taxon>Gunneridae</taxon>
        <taxon>Pentapetalae</taxon>
        <taxon>rosids</taxon>
        <taxon>fabids</taxon>
        <taxon>Rosales</taxon>
        <taxon>Cannabaceae</taxon>
        <taxon>Cannabis</taxon>
    </lineage>
</organism>
<evidence type="ECO:0000256" key="5">
    <source>
        <dbReference type="ARBA" id="ARBA00023242"/>
    </source>
</evidence>
<reference evidence="8" key="2">
    <citation type="submission" date="2021-03" db="UniProtKB">
        <authorList>
            <consortium name="EnsemblPlants"/>
        </authorList>
    </citation>
    <scope>IDENTIFICATION</scope>
</reference>
<dbReference type="Gramene" id="evm.model.06.1503">
    <property type="protein sequence ID" value="cds.evm.model.06.1503"/>
    <property type="gene ID" value="evm.TU.06.1503"/>
</dbReference>
<accession>A0A803PUS4</accession>
<dbReference type="OMA" id="EWSAAFT"/>
<dbReference type="EnsemblPlants" id="evm.model.06.1503">
    <property type="protein sequence ID" value="cds.evm.model.06.1503"/>
    <property type="gene ID" value="evm.TU.06.1503"/>
</dbReference>